<evidence type="ECO:0000313" key="2">
    <source>
        <dbReference type="WBParaSite" id="L893_g21616.t1"/>
    </source>
</evidence>
<proteinExistence type="predicted"/>
<sequence>MDSIPAGFIQAVVQAKRNRRDLPTGLPGIWGKLIDDYMAKRGMLSLVYGPCDDGEWRLHYKMHDWPHIKTRTLTREVARQMSRSIQTISLYGHQRSTAGYTVIDPNSCDHDAILQLLVGLNAPGGTMYLTGNEDNHGAVASKYMEMVSKYKPLLRTFTMVVAGYFRSSWLKSLVNDLLFHGKMEHIAILNPVSQIDSRFWDDFFLSKTCRSFCGDFEHFDDMLAIIRRWRTTDSQQLVPLKMFKGKESRRIEKIRAEDFVDVGMTQLPTEEVLGSETVSNFSTYRIDHLVDPTRFIGITFLGHNLMLSDYVICIL</sequence>
<reference evidence="2" key="1">
    <citation type="submission" date="2016-11" db="UniProtKB">
        <authorList>
            <consortium name="WormBaseParasite"/>
        </authorList>
    </citation>
    <scope>IDENTIFICATION</scope>
</reference>
<accession>A0A1I7Z094</accession>
<dbReference type="Proteomes" id="UP000095287">
    <property type="component" value="Unplaced"/>
</dbReference>
<dbReference type="WBParaSite" id="L893_g21616.t1">
    <property type="protein sequence ID" value="L893_g21616.t1"/>
    <property type="gene ID" value="L893_g21616"/>
</dbReference>
<organism evidence="1 2">
    <name type="scientific">Steinernema glaseri</name>
    <dbReference type="NCBI Taxonomy" id="37863"/>
    <lineage>
        <taxon>Eukaryota</taxon>
        <taxon>Metazoa</taxon>
        <taxon>Ecdysozoa</taxon>
        <taxon>Nematoda</taxon>
        <taxon>Chromadorea</taxon>
        <taxon>Rhabditida</taxon>
        <taxon>Tylenchina</taxon>
        <taxon>Panagrolaimomorpha</taxon>
        <taxon>Strongyloidoidea</taxon>
        <taxon>Steinernematidae</taxon>
        <taxon>Steinernema</taxon>
    </lineage>
</organism>
<protein>
    <submittedName>
        <fullName evidence="2">SLC12 domain-containing protein</fullName>
    </submittedName>
</protein>
<dbReference type="AlphaFoldDB" id="A0A1I7Z094"/>
<evidence type="ECO:0000313" key="1">
    <source>
        <dbReference type="Proteomes" id="UP000095287"/>
    </source>
</evidence>
<name>A0A1I7Z094_9BILA</name>
<keyword evidence="1" id="KW-1185">Reference proteome</keyword>